<name>A0A2M8EQV5_9BACT</name>
<dbReference type="InterPro" id="IPR001431">
    <property type="entry name" value="Pept_M16_Zn_BS"/>
</dbReference>
<comment type="caution">
    <text evidence="5">The sequence shown here is derived from an EMBL/GenBank/DDBJ whole genome shotgun (WGS) entry which is preliminary data.</text>
</comment>
<sequence length="427" mass="48279">MKIIERKATSSNLKIILAPMAGIKTVTGIFSVRAGWKYETEKNHGVAHFLEHMAFKGTKKRPTTLDIAKEVEGRGGVWNANTSEEVMNYWIKLPCQYMEVVCDILSDMLFNSLLSSEEIEKEKGTIIQELRMGKDMPSRYVGATLWPKLLYGSQPAGREGVGTENSIKAMTRWYFTKFLENLYTDENAVFCLAGKIADIEETFVCINNLFCGIEKGKPKIVKSAVIESQLEPAMLFENRDIEQSHIILGVRAYNVHHSKVVALAVLDTILGGNMSSRMFLEIREKRGLAYYVGTFFDNQSDVGNFGTYAGIAREKLPEAITVIIDEYKKLCDEKVTDDELQRAKDYLIGFSQMYLESSSAVASFLSRQWIMKNKIEPFPKIVKKIQAVTAQDVQEVAQEIFVNKGLNLAIVGPHQDMEEEFLKILKF</sequence>
<dbReference type="Pfam" id="PF05193">
    <property type="entry name" value="Peptidase_M16_C"/>
    <property type="match status" value="1"/>
</dbReference>
<evidence type="ECO:0000256" key="2">
    <source>
        <dbReference type="RuleBase" id="RU004447"/>
    </source>
</evidence>
<evidence type="ECO:0000256" key="1">
    <source>
        <dbReference type="ARBA" id="ARBA00007261"/>
    </source>
</evidence>
<evidence type="ECO:0000313" key="5">
    <source>
        <dbReference type="EMBL" id="PJC25116.1"/>
    </source>
</evidence>
<dbReference type="GO" id="GO:0046872">
    <property type="term" value="F:metal ion binding"/>
    <property type="evidence" value="ECO:0007669"/>
    <property type="project" value="InterPro"/>
</dbReference>
<dbReference type="InterPro" id="IPR007863">
    <property type="entry name" value="Peptidase_M16_C"/>
</dbReference>
<protein>
    <recommendedName>
        <fullName evidence="7">Insulinase family protein</fullName>
    </recommendedName>
</protein>
<evidence type="ECO:0000259" key="3">
    <source>
        <dbReference type="Pfam" id="PF00675"/>
    </source>
</evidence>
<evidence type="ECO:0000259" key="4">
    <source>
        <dbReference type="Pfam" id="PF05193"/>
    </source>
</evidence>
<dbReference type="GO" id="GO:0004222">
    <property type="term" value="F:metalloendopeptidase activity"/>
    <property type="evidence" value="ECO:0007669"/>
    <property type="project" value="InterPro"/>
</dbReference>
<dbReference type="AlphaFoldDB" id="A0A2M8EQV5"/>
<proteinExistence type="inferred from homology"/>
<gene>
    <name evidence="5" type="ORF">CO056_01990</name>
</gene>
<accession>A0A2M8EQV5</accession>
<dbReference type="PANTHER" id="PTHR11851:SF49">
    <property type="entry name" value="MITOCHONDRIAL-PROCESSING PEPTIDASE SUBUNIT ALPHA"/>
    <property type="match status" value="1"/>
</dbReference>
<reference evidence="6" key="1">
    <citation type="submission" date="2017-09" db="EMBL/GenBank/DDBJ databases">
        <title>Depth-based differentiation of microbial function through sediment-hosted aquifers and enrichment of novel symbionts in the deep terrestrial subsurface.</title>
        <authorList>
            <person name="Probst A.J."/>
            <person name="Ladd B."/>
            <person name="Jarett J.K."/>
            <person name="Geller-Mcgrath D.E."/>
            <person name="Sieber C.M.K."/>
            <person name="Emerson J.B."/>
            <person name="Anantharaman K."/>
            <person name="Thomas B.C."/>
            <person name="Malmstrom R."/>
            <person name="Stieglmeier M."/>
            <person name="Klingl A."/>
            <person name="Woyke T."/>
            <person name="Ryan C.M."/>
            <person name="Banfield J.F."/>
        </authorList>
    </citation>
    <scope>NUCLEOTIDE SEQUENCE [LARGE SCALE GENOMIC DNA]</scope>
</reference>
<evidence type="ECO:0000313" key="6">
    <source>
        <dbReference type="Proteomes" id="UP000230228"/>
    </source>
</evidence>
<dbReference type="PROSITE" id="PS00143">
    <property type="entry name" value="INSULINASE"/>
    <property type="match status" value="1"/>
</dbReference>
<dbReference type="GO" id="GO:0006508">
    <property type="term" value="P:proteolysis"/>
    <property type="evidence" value="ECO:0007669"/>
    <property type="project" value="InterPro"/>
</dbReference>
<dbReference type="InterPro" id="IPR011765">
    <property type="entry name" value="Pept_M16_N"/>
</dbReference>
<dbReference type="SUPFAM" id="SSF63411">
    <property type="entry name" value="LuxS/MPP-like metallohydrolase"/>
    <property type="match status" value="2"/>
</dbReference>
<dbReference type="PANTHER" id="PTHR11851">
    <property type="entry name" value="METALLOPROTEASE"/>
    <property type="match status" value="1"/>
</dbReference>
<comment type="similarity">
    <text evidence="1 2">Belongs to the peptidase M16 family.</text>
</comment>
<dbReference type="Gene3D" id="3.30.830.10">
    <property type="entry name" value="Metalloenzyme, LuxS/M16 peptidase-like"/>
    <property type="match status" value="2"/>
</dbReference>
<organism evidence="5 6">
    <name type="scientific">Candidatus Tagabacteria bacterium CG_4_9_14_0_2_um_filter_41_11</name>
    <dbReference type="NCBI Taxonomy" id="1975019"/>
    <lineage>
        <taxon>Bacteria</taxon>
        <taxon>Candidatus Tagaibacteriota</taxon>
    </lineage>
</organism>
<feature type="domain" description="Peptidase M16 C-terminal" evidence="4">
    <location>
        <begin position="175"/>
        <end position="346"/>
    </location>
</feature>
<dbReference type="InterPro" id="IPR011249">
    <property type="entry name" value="Metalloenz_LuxS/M16"/>
</dbReference>
<dbReference type="EMBL" id="PFSH01000028">
    <property type="protein sequence ID" value="PJC25116.1"/>
    <property type="molecule type" value="Genomic_DNA"/>
</dbReference>
<dbReference type="Proteomes" id="UP000230228">
    <property type="component" value="Unassembled WGS sequence"/>
</dbReference>
<dbReference type="Pfam" id="PF00675">
    <property type="entry name" value="Peptidase_M16"/>
    <property type="match status" value="1"/>
</dbReference>
<feature type="domain" description="Peptidase M16 N-terminal" evidence="3">
    <location>
        <begin position="26"/>
        <end position="138"/>
    </location>
</feature>
<dbReference type="InterPro" id="IPR050361">
    <property type="entry name" value="MPP/UQCRC_Complex"/>
</dbReference>
<evidence type="ECO:0008006" key="7">
    <source>
        <dbReference type="Google" id="ProtNLM"/>
    </source>
</evidence>